<dbReference type="Pfam" id="PF11737">
    <property type="entry name" value="DUF3300"/>
    <property type="match status" value="1"/>
</dbReference>
<reference evidence="2 3" key="1">
    <citation type="submission" date="2006-10" db="EMBL/GenBank/DDBJ databases">
        <title>Complete sequence of chromosome of Pelobacter propionicus DSM 2379.</title>
        <authorList>
            <consortium name="US DOE Joint Genome Institute"/>
            <person name="Copeland A."/>
            <person name="Lucas S."/>
            <person name="Lapidus A."/>
            <person name="Barry K."/>
            <person name="Detter J.C."/>
            <person name="Glavina del Rio T."/>
            <person name="Hammon N."/>
            <person name="Israni S."/>
            <person name="Dalin E."/>
            <person name="Tice H."/>
            <person name="Pitluck S."/>
            <person name="Saunders E."/>
            <person name="Brettin T."/>
            <person name="Bruce D."/>
            <person name="Han C."/>
            <person name="Tapia R."/>
            <person name="Schmutz J."/>
            <person name="Larimer F."/>
            <person name="Land M."/>
            <person name="Hauser L."/>
            <person name="Kyrpides N."/>
            <person name="Kim E."/>
            <person name="Lovley D."/>
            <person name="Richardson P."/>
        </authorList>
    </citation>
    <scope>NUCLEOTIDE SEQUENCE [LARGE SCALE GENOMIC DNA]</scope>
    <source>
        <strain evidence="3">DSM 2379 / NBRC 103807 / OttBd1</strain>
    </source>
</reference>
<dbReference type="PANTHER" id="PTHR40269:SF1">
    <property type="entry name" value="OUTER MEMBRANE PROTEIN"/>
    <property type="match status" value="1"/>
</dbReference>
<gene>
    <name evidence="2" type="ordered locus">Ppro_1648</name>
</gene>
<feature type="compositionally biased region" description="Basic and acidic residues" evidence="1">
    <location>
        <begin position="281"/>
        <end position="291"/>
    </location>
</feature>
<evidence type="ECO:0000313" key="2">
    <source>
        <dbReference type="EMBL" id="ABK99262.1"/>
    </source>
</evidence>
<evidence type="ECO:0008006" key="4">
    <source>
        <dbReference type="Google" id="ProtNLM"/>
    </source>
</evidence>
<accession>A1APJ2</accession>
<keyword evidence="3" id="KW-1185">Reference proteome</keyword>
<evidence type="ECO:0000313" key="3">
    <source>
        <dbReference type="Proteomes" id="UP000006732"/>
    </source>
</evidence>
<proteinExistence type="predicted"/>
<feature type="region of interest" description="Disordered" evidence="1">
    <location>
        <begin position="271"/>
        <end position="550"/>
    </location>
</feature>
<evidence type="ECO:0000256" key="1">
    <source>
        <dbReference type="SAM" id="MobiDB-lite"/>
    </source>
</evidence>
<dbReference type="Proteomes" id="UP000006732">
    <property type="component" value="Chromosome"/>
</dbReference>
<dbReference type="RefSeq" id="WP_011735540.1">
    <property type="nucleotide sequence ID" value="NC_008609.1"/>
</dbReference>
<organism evidence="2 3">
    <name type="scientific">Pelobacter propionicus (strain DSM 2379 / NBRC 103807 / OttBd1)</name>
    <dbReference type="NCBI Taxonomy" id="338966"/>
    <lineage>
        <taxon>Bacteria</taxon>
        <taxon>Pseudomonadati</taxon>
        <taxon>Thermodesulfobacteriota</taxon>
        <taxon>Desulfuromonadia</taxon>
        <taxon>Desulfuromonadales</taxon>
        <taxon>Desulfuromonadaceae</taxon>
        <taxon>Pelobacter</taxon>
    </lineage>
</organism>
<feature type="compositionally biased region" description="Low complexity" evidence="1">
    <location>
        <begin position="447"/>
        <end position="473"/>
    </location>
</feature>
<feature type="compositionally biased region" description="Low complexity" evidence="1">
    <location>
        <begin position="530"/>
        <end position="540"/>
    </location>
</feature>
<dbReference type="STRING" id="338966.Ppro_1648"/>
<sequence>MKNRAIIPRTLLLLFFITLGQTAWGASDIYYPSDDQEASHNQETVYSDEQFSMEELEDLLAPIALYPDPLIAQILPATTFIDQINSAARRVRMMGKDALIDQQEWDVSVKAVAHYPELLFMMDQDHDWAVALGQAFINQREEVLQAIQLLRQQARATGNLVSTPEQQVVVENGYIRILPARPDLIYLPQYDPQTVYVEPPPPEFGLVTFGIGFTIGAWLNRDCDWHGRRIYYHGWRGRGWIDRARPHVHARSSVYVNTRYTTITTNSRVLRYNSGKYRTGNRRDTPHRTERQTGVIPGQRPVTREQRPVITTTPPPPRSDTPHPHYRPQRKPQAIPPPPRSAQPRTVVPLRDQRSPDRVQSPAAKTVPLAGEQPRNRQPGSRHNGRGTAAGTPRSGTQPYSRSSDKAGGQTTVNHKREKFGRETMHPQDQPAPARHQQTVPPRSVPRKQPSAAQPQPATQPAPAQQPRTKQQPDGGNIGTAAPRSAGQTTLPANVQPKPSPAGQQPRIERSAPHQRPQPEQRPTATGGESPPRQSAQPPSRMVPESTRAR</sequence>
<dbReference type="OrthoDB" id="197257at2"/>
<dbReference type="AlphaFoldDB" id="A1APJ2"/>
<dbReference type="KEGG" id="ppd:Ppro_1648"/>
<name>A1APJ2_PELPD</name>
<dbReference type="PANTHER" id="PTHR40269">
    <property type="entry name" value="OUTER MEMBRANE PROTEIN-RELATED"/>
    <property type="match status" value="1"/>
</dbReference>
<protein>
    <recommendedName>
        <fullName evidence="4">DUF3300 domain-containing protein</fullName>
    </recommendedName>
</protein>
<dbReference type="EMBL" id="CP000482">
    <property type="protein sequence ID" value="ABK99262.1"/>
    <property type="molecule type" value="Genomic_DNA"/>
</dbReference>
<dbReference type="InterPro" id="IPR021728">
    <property type="entry name" value="DUF3300"/>
</dbReference>
<dbReference type="eggNOG" id="COG3115">
    <property type="taxonomic scope" value="Bacteria"/>
</dbReference>
<dbReference type="HOGENOM" id="CLU_036596_0_0_7"/>